<keyword evidence="3" id="KW-0813">Transport</keyword>
<keyword evidence="5 12" id="KW-0812">Transmembrane</keyword>
<comment type="similarity">
    <text evidence="2 11">Belongs to the sodium:solute symporter (SSF) (TC 2.A.21) family.</text>
</comment>
<dbReference type="Proteomes" id="UP000326759">
    <property type="component" value="Unassembled WGS sequence"/>
</dbReference>
<keyword evidence="10" id="KW-0739">Sodium transport</keyword>
<dbReference type="EMBL" id="SEYY01008449">
    <property type="protein sequence ID" value="KAB7502151.1"/>
    <property type="molecule type" value="Genomic_DNA"/>
</dbReference>
<keyword evidence="7" id="KW-0915">Sodium</keyword>
<evidence type="ECO:0000256" key="4">
    <source>
        <dbReference type="ARBA" id="ARBA00022475"/>
    </source>
</evidence>
<evidence type="ECO:0000256" key="9">
    <source>
        <dbReference type="ARBA" id="ARBA00023136"/>
    </source>
</evidence>
<dbReference type="InterPro" id="IPR038377">
    <property type="entry name" value="Na/Glc_symporter_sf"/>
</dbReference>
<gene>
    <name evidence="13" type="ORF">Anas_12647</name>
</gene>
<evidence type="ECO:0000313" key="13">
    <source>
        <dbReference type="EMBL" id="KAB7502151.1"/>
    </source>
</evidence>
<evidence type="ECO:0000256" key="7">
    <source>
        <dbReference type="ARBA" id="ARBA00023053"/>
    </source>
</evidence>
<evidence type="ECO:0000256" key="10">
    <source>
        <dbReference type="ARBA" id="ARBA00023201"/>
    </source>
</evidence>
<dbReference type="Gene3D" id="1.20.1730.10">
    <property type="entry name" value="Sodium/glucose cotransporter"/>
    <property type="match status" value="1"/>
</dbReference>
<evidence type="ECO:0000256" key="6">
    <source>
        <dbReference type="ARBA" id="ARBA00022989"/>
    </source>
</evidence>
<evidence type="ECO:0000256" key="5">
    <source>
        <dbReference type="ARBA" id="ARBA00022692"/>
    </source>
</evidence>
<keyword evidence="14" id="KW-1185">Reference proteome</keyword>
<dbReference type="GO" id="GO:0006814">
    <property type="term" value="P:sodium ion transport"/>
    <property type="evidence" value="ECO:0007669"/>
    <property type="project" value="UniProtKB-KW"/>
</dbReference>
<dbReference type="InterPro" id="IPR051163">
    <property type="entry name" value="Sodium:Solute_Symporter_SSF"/>
</dbReference>
<feature type="transmembrane region" description="Helical" evidence="12">
    <location>
        <begin position="213"/>
        <end position="239"/>
    </location>
</feature>
<dbReference type="GO" id="GO:0015293">
    <property type="term" value="F:symporter activity"/>
    <property type="evidence" value="ECO:0007669"/>
    <property type="project" value="TreeGrafter"/>
</dbReference>
<evidence type="ECO:0000256" key="3">
    <source>
        <dbReference type="ARBA" id="ARBA00022448"/>
    </source>
</evidence>
<accession>A0A5N5T6B8</accession>
<evidence type="ECO:0000313" key="14">
    <source>
        <dbReference type="Proteomes" id="UP000326759"/>
    </source>
</evidence>
<evidence type="ECO:0000256" key="1">
    <source>
        <dbReference type="ARBA" id="ARBA00004651"/>
    </source>
</evidence>
<reference evidence="13 14" key="1">
    <citation type="journal article" date="2019" name="PLoS Biol.">
        <title>Sex chromosomes control vertical transmission of feminizing Wolbachia symbionts in an isopod.</title>
        <authorList>
            <person name="Becking T."/>
            <person name="Chebbi M.A."/>
            <person name="Giraud I."/>
            <person name="Moumen B."/>
            <person name="Laverre T."/>
            <person name="Caubet Y."/>
            <person name="Peccoud J."/>
            <person name="Gilbert C."/>
            <person name="Cordaux R."/>
        </authorList>
    </citation>
    <scope>NUCLEOTIDE SEQUENCE [LARGE SCALE GENOMIC DNA]</scope>
    <source>
        <strain evidence="13">ANa2</strain>
        <tissue evidence="13">Whole body excluding digestive tract and cuticle</tissue>
    </source>
</reference>
<evidence type="ECO:0000256" key="2">
    <source>
        <dbReference type="ARBA" id="ARBA00006434"/>
    </source>
</evidence>
<dbReference type="OrthoDB" id="6132759at2759"/>
<sequence>MSCYHWKMRFGRPAIVTITDFIINFYQKVISSQVLHQGNHKCREKGATTVSAIFLPLLVISARSFAGAEVAKGDSIQVSAQFLCPVFDEELLNDKACNLSQIPFIETMENGLHNENISSYCNFLETKKFYNAFSCYYYRQNKRTGLKYLSPFYVSYSGEVYANGLQISTITIGMILGYIELRFKSKRLCLMIFLLAIVKSFFIKGIALYAQTIALAAVMNINTITGTIVFGTICTIYSAFGGMKAVIWTDAFQFTVMVIGLVSLLAVGVAQNGGIIETLYTASKGGRLDNPFCETHFPSTPSRLAFSITLILYSSHQSNLQRICSVKSLKYAKRVISYNIFGITFIVAF</sequence>
<evidence type="ECO:0000256" key="8">
    <source>
        <dbReference type="ARBA" id="ARBA00023065"/>
    </source>
</evidence>
<dbReference type="Pfam" id="PF00474">
    <property type="entry name" value="SSF"/>
    <property type="match status" value="1"/>
</dbReference>
<evidence type="ECO:0000256" key="12">
    <source>
        <dbReference type="SAM" id="Phobius"/>
    </source>
</evidence>
<keyword evidence="8" id="KW-0406">Ion transport</keyword>
<dbReference type="InterPro" id="IPR001734">
    <property type="entry name" value="Na/solute_symporter"/>
</dbReference>
<dbReference type="PANTHER" id="PTHR42985:SF40">
    <property type="entry name" value="LD47995P-RELATED"/>
    <property type="match status" value="1"/>
</dbReference>
<name>A0A5N5T6B8_9CRUS</name>
<evidence type="ECO:0000256" key="11">
    <source>
        <dbReference type="RuleBase" id="RU362091"/>
    </source>
</evidence>
<feature type="transmembrane region" description="Helical" evidence="12">
    <location>
        <begin position="251"/>
        <end position="270"/>
    </location>
</feature>
<dbReference type="AlphaFoldDB" id="A0A5N5T6B8"/>
<comment type="subcellular location">
    <subcellularLocation>
        <location evidence="1">Cell membrane</location>
        <topology evidence="1">Multi-pass membrane protein</topology>
    </subcellularLocation>
</comment>
<dbReference type="GO" id="GO:0005886">
    <property type="term" value="C:plasma membrane"/>
    <property type="evidence" value="ECO:0007669"/>
    <property type="project" value="UniProtKB-SubCell"/>
</dbReference>
<feature type="transmembrane region" description="Helical" evidence="12">
    <location>
        <begin position="188"/>
        <end position="207"/>
    </location>
</feature>
<keyword evidence="6 12" id="KW-1133">Transmembrane helix</keyword>
<comment type="caution">
    <text evidence="13">The sequence shown here is derived from an EMBL/GenBank/DDBJ whole genome shotgun (WGS) entry which is preliminary data.</text>
</comment>
<keyword evidence="9 12" id="KW-0472">Membrane</keyword>
<dbReference type="PROSITE" id="PS50283">
    <property type="entry name" value="NA_SOLUT_SYMP_3"/>
    <property type="match status" value="1"/>
</dbReference>
<organism evidence="13 14">
    <name type="scientific">Armadillidium nasatum</name>
    <dbReference type="NCBI Taxonomy" id="96803"/>
    <lineage>
        <taxon>Eukaryota</taxon>
        <taxon>Metazoa</taxon>
        <taxon>Ecdysozoa</taxon>
        <taxon>Arthropoda</taxon>
        <taxon>Crustacea</taxon>
        <taxon>Multicrustacea</taxon>
        <taxon>Malacostraca</taxon>
        <taxon>Eumalacostraca</taxon>
        <taxon>Peracarida</taxon>
        <taxon>Isopoda</taxon>
        <taxon>Oniscidea</taxon>
        <taxon>Crinocheta</taxon>
        <taxon>Armadillidiidae</taxon>
        <taxon>Armadillidium</taxon>
    </lineage>
</organism>
<keyword evidence="4" id="KW-1003">Cell membrane</keyword>
<proteinExistence type="inferred from homology"/>
<dbReference type="PANTHER" id="PTHR42985">
    <property type="entry name" value="SODIUM-COUPLED MONOCARBOXYLATE TRANSPORTER"/>
    <property type="match status" value="1"/>
</dbReference>
<protein>
    <submittedName>
        <fullName evidence="13">Sodium-coupled monocarboxylate transporter 1</fullName>
    </submittedName>
</protein>